<sequence>MAFLFVVMQAGLAFLEAGAARLKNTTDIILKKMIILFSCALTYWLFGYAFAWGEKSNLFLGYSNFALSYLPESADVYIHWFFHFTLAALTCSIVSGALAERTNFTVYTLFTILMSGFVYPIISHWCWHEDGWLKKGDVEALGEGVSFQDFAGSGVIHVTAGTMALVGSAVIGPRSGRFERGKPVPIGGHTVPLAAFGGYAILLGFLAMIGGSQGHVTSPGDTDVIGLIVINTVLSAAAGGLTAFFIRRTWGACYGHHSSVLTMINGALTGAVSISAGGNEMHPYAAFIVGFIAGSTYIAWDIVLLHIKVDDPVTATSVHLGGGMWGLLSAPLLNKNDGILYVGDKLSFKLLGWNILGGVVIIVWSALFSSILFLSLKFFKKLKVTPEVEAKGLDISKHGEPAYPIGAYAESTSYQIPKPVMVNERTNPAFSNLDTSMSSQQSGSRLPYAQSSGSAMS</sequence>
<dbReference type="PANTHER" id="PTHR11730:SF6">
    <property type="entry name" value="AMMONIUM TRANSPORTER"/>
    <property type="match status" value="1"/>
</dbReference>
<evidence type="ECO:0000256" key="3">
    <source>
        <dbReference type="ARBA" id="ARBA00022448"/>
    </source>
</evidence>
<keyword evidence="9" id="KW-1185">Reference proteome</keyword>
<evidence type="ECO:0000256" key="2">
    <source>
        <dbReference type="ARBA" id="ARBA00005887"/>
    </source>
</evidence>
<dbReference type="PROSITE" id="PS01219">
    <property type="entry name" value="AMMONIUM_TRANSP"/>
    <property type="match status" value="1"/>
</dbReference>
<protein>
    <submittedName>
        <fullName evidence="8">Ammonium transporter 1</fullName>
    </submittedName>
</protein>
<dbReference type="Proteomes" id="UP001152795">
    <property type="component" value="Unassembled WGS sequence"/>
</dbReference>
<dbReference type="EMBL" id="CACRXK020008318">
    <property type="protein sequence ID" value="CAB4014476.1"/>
    <property type="molecule type" value="Genomic_DNA"/>
</dbReference>
<evidence type="ECO:0000256" key="4">
    <source>
        <dbReference type="ARBA" id="ARBA00022692"/>
    </source>
</evidence>
<reference evidence="8" key="1">
    <citation type="submission" date="2020-04" db="EMBL/GenBank/DDBJ databases">
        <authorList>
            <person name="Alioto T."/>
            <person name="Alioto T."/>
            <person name="Gomez Garrido J."/>
        </authorList>
    </citation>
    <scope>NUCLEOTIDE SEQUENCE</scope>
    <source>
        <strain evidence="8">A484AB</strain>
    </source>
</reference>
<evidence type="ECO:0000313" key="9">
    <source>
        <dbReference type="Proteomes" id="UP001152795"/>
    </source>
</evidence>
<name>A0A7D9IV85_PARCT</name>
<dbReference type="Gene3D" id="1.10.3430.10">
    <property type="entry name" value="Ammonium transporter AmtB like domains"/>
    <property type="match status" value="1"/>
</dbReference>
<dbReference type="InterPro" id="IPR024041">
    <property type="entry name" value="NH4_transpt_AmtB-like_dom"/>
</dbReference>
<dbReference type="GO" id="GO:0097272">
    <property type="term" value="P:ammonium homeostasis"/>
    <property type="evidence" value="ECO:0007669"/>
    <property type="project" value="TreeGrafter"/>
</dbReference>
<comment type="similarity">
    <text evidence="2">Belongs to the ammonia transporter channel (TC 1.A.11.2) family.</text>
</comment>
<dbReference type="InterPro" id="IPR029020">
    <property type="entry name" value="Ammonium/urea_transptr"/>
</dbReference>
<evidence type="ECO:0000256" key="7">
    <source>
        <dbReference type="ARBA" id="ARBA00023177"/>
    </source>
</evidence>
<dbReference type="Pfam" id="PF00909">
    <property type="entry name" value="Ammonium_transp"/>
    <property type="match status" value="1"/>
</dbReference>
<proteinExistence type="inferred from homology"/>
<dbReference type="SUPFAM" id="SSF111352">
    <property type="entry name" value="Ammonium transporter"/>
    <property type="match status" value="1"/>
</dbReference>
<dbReference type="AlphaFoldDB" id="A0A7D9IV85"/>
<keyword evidence="4" id="KW-0812">Transmembrane</keyword>
<evidence type="ECO:0000313" key="8">
    <source>
        <dbReference type="EMBL" id="CAB4014476.1"/>
    </source>
</evidence>
<dbReference type="InterPro" id="IPR018047">
    <property type="entry name" value="Ammonium_transpt_CS"/>
</dbReference>
<keyword evidence="3" id="KW-0813">Transport</keyword>
<organism evidence="8 9">
    <name type="scientific">Paramuricea clavata</name>
    <name type="common">Red gorgonian</name>
    <name type="synonym">Violescent sea-whip</name>
    <dbReference type="NCBI Taxonomy" id="317549"/>
    <lineage>
        <taxon>Eukaryota</taxon>
        <taxon>Metazoa</taxon>
        <taxon>Cnidaria</taxon>
        <taxon>Anthozoa</taxon>
        <taxon>Octocorallia</taxon>
        <taxon>Malacalcyonacea</taxon>
        <taxon>Plexauridae</taxon>
        <taxon>Paramuricea</taxon>
    </lineage>
</organism>
<accession>A0A7D9IV85</accession>
<evidence type="ECO:0000256" key="1">
    <source>
        <dbReference type="ARBA" id="ARBA00004141"/>
    </source>
</evidence>
<comment type="caution">
    <text evidence="8">The sequence shown here is derived from an EMBL/GenBank/DDBJ whole genome shotgun (WGS) entry which is preliminary data.</text>
</comment>
<evidence type="ECO:0000256" key="5">
    <source>
        <dbReference type="ARBA" id="ARBA00022989"/>
    </source>
</evidence>
<evidence type="ECO:0000256" key="6">
    <source>
        <dbReference type="ARBA" id="ARBA00023136"/>
    </source>
</evidence>
<dbReference type="PANTHER" id="PTHR11730">
    <property type="entry name" value="AMMONIUM TRANSPORTER"/>
    <property type="match status" value="1"/>
</dbReference>
<dbReference type="GO" id="GO:0008519">
    <property type="term" value="F:ammonium channel activity"/>
    <property type="evidence" value="ECO:0007669"/>
    <property type="project" value="InterPro"/>
</dbReference>
<dbReference type="GO" id="GO:0005886">
    <property type="term" value="C:plasma membrane"/>
    <property type="evidence" value="ECO:0007669"/>
    <property type="project" value="TreeGrafter"/>
</dbReference>
<keyword evidence="7" id="KW-0924">Ammonia transport</keyword>
<dbReference type="OrthoDB" id="534912at2759"/>
<keyword evidence="6" id="KW-0472">Membrane</keyword>
<comment type="subcellular location">
    <subcellularLocation>
        <location evidence="1">Membrane</location>
        <topology evidence="1">Multi-pass membrane protein</topology>
    </subcellularLocation>
</comment>
<gene>
    <name evidence="8" type="ORF">PACLA_8A010201</name>
</gene>
<keyword evidence="5" id="KW-1133">Transmembrane helix</keyword>